<keyword evidence="2" id="KW-0614">Plasmid</keyword>
<organism evidence="2 3">
    <name type="scientific">Rubrobacter radiotolerans</name>
    <name type="common">Arthrobacter radiotolerans</name>
    <dbReference type="NCBI Taxonomy" id="42256"/>
    <lineage>
        <taxon>Bacteria</taxon>
        <taxon>Bacillati</taxon>
        <taxon>Actinomycetota</taxon>
        <taxon>Rubrobacteria</taxon>
        <taxon>Rubrobacterales</taxon>
        <taxon>Rubrobacteraceae</taxon>
        <taxon>Rubrobacter</taxon>
    </lineage>
</organism>
<feature type="region of interest" description="Disordered" evidence="1">
    <location>
        <begin position="49"/>
        <end position="70"/>
    </location>
</feature>
<evidence type="ECO:0000256" key="1">
    <source>
        <dbReference type="SAM" id="MobiDB-lite"/>
    </source>
</evidence>
<gene>
    <name evidence="2" type="ORF">RradSPS_2914</name>
</gene>
<dbReference type="Proteomes" id="UP000025229">
    <property type="component" value="Plasmid 1"/>
</dbReference>
<geneLocation type="plasmid" evidence="2">
    <name>1</name>
</geneLocation>
<sequence>MGRSRTPLSNRLPPALQGSSASPGGCRTPQQRRRVNCRRRVVPCKRAWRSCPGRPERKSDRPPRSGPPLLLPAQLKIRSCSTVAAPTACVLPCLSAAFYPERRPWMRHRTKDGSGSQSLFQPRSYDPSSTRLSCRPSGGAHDRGHGPSSSPDVAFGRCRGPLAGIGWGRRQRRGYRRWTCTQTTKGCLRRRGRPRTAETRAAVRTRVARVRTPLEPRE</sequence>
<feature type="region of interest" description="Disordered" evidence="1">
    <location>
        <begin position="108"/>
        <end position="155"/>
    </location>
</feature>
<dbReference type="KEGG" id="rrd:RradSPS_2914"/>
<protein>
    <submittedName>
        <fullName evidence="2">Uncharacterized protein</fullName>
    </submittedName>
</protein>
<name>A0A023X6X4_RUBRA</name>
<accession>A0A023X6X4</accession>
<evidence type="ECO:0000313" key="3">
    <source>
        <dbReference type="Proteomes" id="UP000025229"/>
    </source>
</evidence>
<feature type="region of interest" description="Disordered" evidence="1">
    <location>
        <begin position="1"/>
        <end position="34"/>
    </location>
</feature>
<dbReference type="HOGENOM" id="CLU_1266124_0_0_11"/>
<feature type="compositionally biased region" description="Basic and acidic residues" evidence="1">
    <location>
        <begin position="54"/>
        <end position="63"/>
    </location>
</feature>
<evidence type="ECO:0000313" key="2">
    <source>
        <dbReference type="EMBL" id="AHY48197.1"/>
    </source>
</evidence>
<dbReference type="AlphaFoldDB" id="A0A023X6X4"/>
<dbReference type="EMBL" id="CP007515">
    <property type="protein sequence ID" value="AHY48197.1"/>
    <property type="molecule type" value="Genomic_DNA"/>
</dbReference>
<keyword evidence="3" id="KW-1185">Reference proteome</keyword>
<proteinExistence type="predicted"/>
<reference evidence="2 3" key="1">
    <citation type="submission" date="2014-03" db="EMBL/GenBank/DDBJ databases">
        <title>Complete genome sequence of the Radio-Resistant Rubrobacter radiotolerans RSPS-4.</title>
        <authorList>
            <person name="Egas C.C."/>
            <person name="Barroso C.C."/>
            <person name="Froufe H.J.C."/>
            <person name="Pacheco J.J."/>
            <person name="Albuquerque L.L."/>
            <person name="da Costa M.M.S."/>
        </authorList>
    </citation>
    <scope>NUCLEOTIDE SEQUENCE [LARGE SCALE GENOMIC DNA]</scope>
    <source>
        <strain evidence="2 3">RSPS-4</strain>
        <plasmid evidence="2 3">1</plasmid>
    </source>
</reference>
<feature type="compositionally biased region" description="Polar residues" evidence="1">
    <location>
        <begin position="113"/>
        <end position="132"/>
    </location>
</feature>